<keyword evidence="2" id="KW-0472">Membrane</keyword>
<dbReference type="EMBL" id="CP034549">
    <property type="protein sequence ID" value="AZQ44053.1"/>
    <property type="molecule type" value="Genomic_DNA"/>
</dbReference>
<keyword evidence="2" id="KW-1133">Transmembrane helix</keyword>
<protein>
    <recommendedName>
        <fullName evidence="5">Tetratricopeptide repeat protein</fullName>
    </recommendedName>
</protein>
<dbReference type="InterPro" id="IPR011990">
    <property type="entry name" value="TPR-like_helical_dom_sf"/>
</dbReference>
<dbReference type="KEGG" id="noj:EJ995_07335"/>
<reference evidence="3 4" key="1">
    <citation type="submission" date="2018-12" db="EMBL/GenBank/DDBJ databases">
        <title>Complete genome of Nonlabens sp. MJ115.</title>
        <authorList>
            <person name="Choi H.S."/>
            <person name="Jung J."/>
        </authorList>
    </citation>
    <scope>NUCLEOTIDE SEQUENCE [LARGE SCALE GENOMIC DNA]</scope>
    <source>
        <strain evidence="3 4">MJ115</strain>
    </source>
</reference>
<gene>
    <name evidence="3" type="ORF">EJ995_07335</name>
</gene>
<dbReference type="SUPFAM" id="SSF48452">
    <property type="entry name" value="TPR-like"/>
    <property type="match status" value="1"/>
</dbReference>
<dbReference type="RefSeq" id="WP_126447109.1">
    <property type="nucleotide sequence ID" value="NZ_CP034549.1"/>
</dbReference>
<dbReference type="AlphaFoldDB" id="A0A3S9MYD7"/>
<evidence type="ECO:0000313" key="4">
    <source>
        <dbReference type="Proteomes" id="UP000279600"/>
    </source>
</evidence>
<sequence>MATYNKRGYKPKTQKEKEEVVETDSATAEVFSSLDEGANKTEEWVSENQNIILIVVGVLVAIALGSWAYQVFRVEPRAEEALVESAQANEYYLQAVNATGEQQDSLYNMALEDSNGKYGLIKIAENYSGTPSGNIANYQAGMAYLNLGGANYQNAIDYLTAYDGDGSILEAYAAGGIGDALVQVDQKADAVSYYLKAADIQSNEFTTPKYLLKAAQAALDTGDNSTAVSSLERIEEEYPDAPEASTAKVLLAQAQIAD</sequence>
<organism evidence="3 4">
    <name type="scientific">Nonlabens ponticola</name>
    <dbReference type="NCBI Taxonomy" id="2496866"/>
    <lineage>
        <taxon>Bacteria</taxon>
        <taxon>Pseudomonadati</taxon>
        <taxon>Bacteroidota</taxon>
        <taxon>Flavobacteriia</taxon>
        <taxon>Flavobacteriales</taxon>
        <taxon>Flavobacteriaceae</taxon>
        <taxon>Nonlabens</taxon>
    </lineage>
</organism>
<evidence type="ECO:0008006" key="5">
    <source>
        <dbReference type="Google" id="ProtNLM"/>
    </source>
</evidence>
<proteinExistence type="predicted"/>
<keyword evidence="4" id="KW-1185">Reference proteome</keyword>
<keyword evidence="2" id="KW-0812">Transmembrane</keyword>
<dbReference type="Proteomes" id="UP000279600">
    <property type="component" value="Chromosome"/>
</dbReference>
<accession>A0A3S9MYD7</accession>
<feature type="transmembrane region" description="Helical" evidence="2">
    <location>
        <begin position="51"/>
        <end position="69"/>
    </location>
</feature>
<evidence type="ECO:0000256" key="2">
    <source>
        <dbReference type="SAM" id="Phobius"/>
    </source>
</evidence>
<evidence type="ECO:0000313" key="3">
    <source>
        <dbReference type="EMBL" id="AZQ44053.1"/>
    </source>
</evidence>
<name>A0A3S9MYD7_9FLAO</name>
<dbReference type="Gene3D" id="1.25.40.10">
    <property type="entry name" value="Tetratricopeptide repeat domain"/>
    <property type="match status" value="1"/>
</dbReference>
<evidence type="ECO:0000256" key="1">
    <source>
        <dbReference type="SAM" id="MobiDB-lite"/>
    </source>
</evidence>
<feature type="region of interest" description="Disordered" evidence="1">
    <location>
        <begin position="1"/>
        <end position="20"/>
    </location>
</feature>
<dbReference type="OrthoDB" id="9808622at2"/>